<gene>
    <name evidence="2" type="primary">UCN3</name>
</gene>
<name>A0A1A8H808_9TELE</name>
<feature type="non-terminal residue" evidence="2">
    <location>
        <position position="1"/>
    </location>
</feature>
<reference evidence="2" key="1">
    <citation type="submission" date="2016-05" db="EMBL/GenBank/DDBJ databases">
        <authorList>
            <person name="Lavstsen T."/>
            <person name="Jespersen J.S."/>
        </authorList>
    </citation>
    <scope>NUCLEOTIDE SEQUENCE</scope>
    <source>
        <tissue evidence="2">Brain</tissue>
    </source>
</reference>
<feature type="compositionally biased region" description="Polar residues" evidence="1">
    <location>
        <begin position="66"/>
        <end position="75"/>
    </location>
</feature>
<protein>
    <submittedName>
        <fullName evidence="2">Urocortin 3</fullName>
    </submittedName>
</protein>
<sequence length="88" mass="9980">LFPGTKTSPAGVPLRPVPRRPHQHPQRPHRPRQEPGHEVQSCSQRRTDGTDRQKEMKKSRHHRTRVGTQTDSGETSGLMLVITNNTLC</sequence>
<evidence type="ECO:0000256" key="1">
    <source>
        <dbReference type="SAM" id="MobiDB-lite"/>
    </source>
</evidence>
<accession>A0A1A8H808</accession>
<dbReference type="AlphaFoldDB" id="A0A1A8H808"/>
<feature type="compositionally biased region" description="Basic and acidic residues" evidence="1">
    <location>
        <begin position="45"/>
        <end position="56"/>
    </location>
</feature>
<feature type="region of interest" description="Disordered" evidence="1">
    <location>
        <begin position="1"/>
        <end position="77"/>
    </location>
</feature>
<dbReference type="EMBL" id="HAEC01011411">
    <property type="protein sequence ID" value="SBQ79628.1"/>
    <property type="molecule type" value="Transcribed_RNA"/>
</dbReference>
<proteinExistence type="predicted"/>
<feature type="compositionally biased region" description="Basic residues" evidence="1">
    <location>
        <begin position="17"/>
        <end position="30"/>
    </location>
</feature>
<evidence type="ECO:0000313" key="2">
    <source>
        <dbReference type="EMBL" id="SBQ79628.1"/>
    </source>
</evidence>
<organism evidence="2">
    <name type="scientific">Nothobranchius korthausae</name>
    <dbReference type="NCBI Taxonomy" id="1143690"/>
    <lineage>
        <taxon>Eukaryota</taxon>
        <taxon>Metazoa</taxon>
        <taxon>Chordata</taxon>
        <taxon>Craniata</taxon>
        <taxon>Vertebrata</taxon>
        <taxon>Euteleostomi</taxon>
        <taxon>Actinopterygii</taxon>
        <taxon>Neopterygii</taxon>
        <taxon>Teleostei</taxon>
        <taxon>Neoteleostei</taxon>
        <taxon>Acanthomorphata</taxon>
        <taxon>Ovalentaria</taxon>
        <taxon>Atherinomorphae</taxon>
        <taxon>Cyprinodontiformes</taxon>
        <taxon>Nothobranchiidae</taxon>
        <taxon>Nothobranchius</taxon>
    </lineage>
</organism>
<reference evidence="2" key="2">
    <citation type="submission" date="2016-06" db="EMBL/GenBank/DDBJ databases">
        <title>The genome of a short-lived fish provides insights into sex chromosome evolution and the genetic control of aging.</title>
        <authorList>
            <person name="Reichwald K."/>
            <person name="Felder M."/>
            <person name="Petzold A."/>
            <person name="Koch P."/>
            <person name="Groth M."/>
            <person name="Platzer M."/>
        </authorList>
    </citation>
    <scope>NUCLEOTIDE SEQUENCE</scope>
    <source>
        <tissue evidence="2">Brain</tissue>
    </source>
</reference>